<evidence type="ECO:0000313" key="1">
    <source>
        <dbReference type="EMBL" id="TVY12316.1"/>
    </source>
</evidence>
<dbReference type="InterPro" id="IPR043773">
    <property type="entry name" value="JetA"/>
</dbReference>
<dbReference type="EMBL" id="VIAE01000003">
    <property type="protein sequence ID" value="TVY12316.1"/>
    <property type="molecule type" value="Genomic_DNA"/>
</dbReference>
<dbReference type="Pfam" id="PF18982">
    <property type="entry name" value="JetA"/>
    <property type="match status" value="1"/>
</dbReference>
<organism evidence="1 2">
    <name type="scientific">Candidatus Phytoplasma pini</name>
    <dbReference type="NCBI Taxonomy" id="267362"/>
    <lineage>
        <taxon>Bacteria</taxon>
        <taxon>Bacillati</taxon>
        <taxon>Mycoplasmatota</taxon>
        <taxon>Mollicutes</taxon>
        <taxon>Acholeplasmatales</taxon>
        <taxon>Acholeplasmataceae</taxon>
        <taxon>Candidatus Phytoplasma</taxon>
    </lineage>
</organism>
<sequence length="375" mass="45424">MSRLFKVIPPYFFHLLTSSNKDIYVDCLLILENLINEENNLNIDKKIALNYLEKYFYQISEKILLKKEDEETLLENPKQKATKIISIFKKNGWLCEERVDYHTINLNLFDYSLEMIHFIKKILNQIKPESVGNIYSIYSLLKTFLNEKNYATFQEIHSKSEGLVMKLKILKANVYRFYDHLLNMQYHDNVQQVLEQLLLDYKKNFFDSSYYLLKTTDNFFKYRRKINSFLIEIKKNNLYFQFLSEKQQKIDNISDKEAKKKIFFLIETIQKNLSLTDQLIEIIDIKNEEYLKIACERILFFDNQKQNTKNLLNLLIKEILNDNHEYHRFFNFVEIKNLDEFSFYKPRRIKQKILINDLEIIPETTKQFFQKKKLS</sequence>
<dbReference type="OrthoDB" id="9807828at2"/>
<accession>A0A559KJL5</accession>
<dbReference type="Proteomes" id="UP000320078">
    <property type="component" value="Unassembled WGS sequence"/>
</dbReference>
<evidence type="ECO:0000313" key="2">
    <source>
        <dbReference type="Proteomes" id="UP000320078"/>
    </source>
</evidence>
<protein>
    <submittedName>
        <fullName evidence="1">Uncharacterized protein</fullName>
    </submittedName>
</protein>
<feature type="non-terminal residue" evidence="1">
    <location>
        <position position="375"/>
    </location>
</feature>
<name>A0A559KJL5_9MOLU</name>
<proteinExistence type="predicted"/>
<dbReference type="RefSeq" id="WP_144658342.1">
    <property type="nucleotide sequence ID" value="NZ_VIAE01000003.1"/>
</dbReference>
<comment type="caution">
    <text evidence="1">The sequence shown here is derived from an EMBL/GenBank/DDBJ whole genome shotgun (WGS) entry which is preliminary data.</text>
</comment>
<reference evidence="1 2" key="1">
    <citation type="submission" date="2019-06" db="EMBL/GenBank/DDBJ databases">
        <title>Draft Genome Sequence of Candidatus Phytoplasma pini-Related Strain MDPP: A Resource for Comparative Genomics of Gymnosperm-infecting Phytoplasmas.</title>
        <authorList>
            <person name="Cai W."/>
            <person name="Costanzo S."/>
            <person name="Shao J."/>
            <person name="Zhao Y."/>
            <person name="Davis R."/>
        </authorList>
    </citation>
    <scope>NUCLEOTIDE SEQUENCE [LARGE SCALE GENOMIC DNA]</scope>
    <source>
        <strain evidence="1 2">MDPP</strain>
    </source>
</reference>
<dbReference type="AlphaFoldDB" id="A0A559KJL5"/>
<keyword evidence="2" id="KW-1185">Reference proteome</keyword>
<gene>
    <name evidence="1" type="ORF">MDPP_00196</name>
</gene>